<dbReference type="KEGG" id="shx:MS3_00002733"/>
<evidence type="ECO:0000313" key="1">
    <source>
        <dbReference type="EMBL" id="KAH9589799.1"/>
    </source>
</evidence>
<reference evidence="1" key="3">
    <citation type="submission" date="2021-06" db="EMBL/GenBank/DDBJ databases">
        <title>Chromosome-level genome assembly for S. haematobium.</title>
        <authorList>
            <person name="Stroehlein A.J."/>
        </authorList>
    </citation>
    <scope>NUCLEOTIDE SEQUENCE</scope>
</reference>
<organism evidence="1 2">
    <name type="scientific">Schistosoma haematobium</name>
    <name type="common">Blood fluke</name>
    <dbReference type="NCBI Taxonomy" id="6185"/>
    <lineage>
        <taxon>Eukaryota</taxon>
        <taxon>Metazoa</taxon>
        <taxon>Spiralia</taxon>
        <taxon>Lophotrochozoa</taxon>
        <taxon>Platyhelminthes</taxon>
        <taxon>Trematoda</taxon>
        <taxon>Digenea</taxon>
        <taxon>Strigeidida</taxon>
        <taxon>Schistosomatoidea</taxon>
        <taxon>Schistosomatidae</taxon>
        <taxon>Schistosoma</taxon>
    </lineage>
</organism>
<keyword evidence="2" id="KW-1185">Reference proteome</keyword>
<reference evidence="1" key="1">
    <citation type="journal article" date="2012" name="Nat. Genet.">
        <title>Whole-genome sequence of Schistosoma haematobium.</title>
        <authorList>
            <person name="Young N.D."/>
            <person name="Jex A.R."/>
            <person name="Li B."/>
            <person name="Liu S."/>
            <person name="Yang L."/>
            <person name="Xiong Z."/>
            <person name="Li Y."/>
            <person name="Cantacessi C."/>
            <person name="Hall R.S."/>
            <person name="Xu X."/>
            <person name="Chen F."/>
            <person name="Wu X."/>
            <person name="Zerlotini A."/>
            <person name="Oliveira G."/>
            <person name="Hofmann A."/>
            <person name="Zhang G."/>
            <person name="Fang X."/>
            <person name="Kang Y."/>
            <person name="Campbell B.E."/>
            <person name="Loukas A."/>
            <person name="Ranganathan S."/>
            <person name="Rollinson D."/>
            <person name="Rinaldi G."/>
            <person name="Brindley P.J."/>
            <person name="Yang H."/>
            <person name="Wang J."/>
            <person name="Wang J."/>
            <person name="Gasser R.B."/>
        </authorList>
    </citation>
    <scope>NUCLEOTIDE SEQUENCE</scope>
</reference>
<dbReference type="EMBL" id="AMPZ03000002">
    <property type="protein sequence ID" value="KAH9589799.1"/>
    <property type="molecule type" value="Genomic_DNA"/>
</dbReference>
<evidence type="ECO:0000313" key="2">
    <source>
        <dbReference type="Proteomes" id="UP000471633"/>
    </source>
</evidence>
<name>A0A922LMJ9_SCHHA</name>
<dbReference type="CTD" id="75576997"/>
<gene>
    <name evidence="1" type="ORF">MS3_00002733</name>
</gene>
<proteinExistence type="predicted"/>
<protein>
    <submittedName>
        <fullName evidence="1">Uncharacterized protein</fullName>
    </submittedName>
</protein>
<accession>A0A922LMJ9</accession>
<dbReference type="RefSeq" id="XP_051070339.1">
    <property type="nucleotide sequence ID" value="XM_051210355.1"/>
</dbReference>
<comment type="caution">
    <text evidence="1">The sequence shown here is derived from an EMBL/GenBank/DDBJ whole genome shotgun (WGS) entry which is preliminary data.</text>
</comment>
<reference evidence="1" key="2">
    <citation type="journal article" date="2019" name="Gigascience">
        <title>High-quality Schistosoma haematobium genome achieved by single-molecule and long-range sequencing.</title>
        <authorList>
            <person name="Stroehlein A.J."/>
            <person name="Korhonen P.K."/>
            <person name="Chong T.M."/>
            <person name="Lim Y.L."/>
            <person name="Chan K.G."/>
            <person name="Webster B."/>
            <person name="Rollinson D."/>
            <person name="Brindley P.J."/>
            <person name="Gasser R.B."/>
            <person name="Young N.D."/>
        </authorList>
    </citation>
    <scope>NUCLEOTIDE SEQUENCE</scope>
</reference>
<dbReference type="Proteomes" id="UP000471633">
    <property type="component" value="Unassembled WGS sequence"/>
</dbReference>
<dbReference type="AlphaFoldDB" id="A0A922LMJ9"/>
<dbReference type="GeneID" id="75576997"/>
<reference evidence="1" key="4">
    <citation type="journal article" date="2022" name="PLoS Pathog.">
        <title>Chromosome-level genome of Schistosoma haematobium underpins genome-wide explorations of molecular variation.</title>
        <authorList>
            <person name="Stroehlein A.J."/>
            <person name="Korhonen P.K."/>
            <person name="Lee V.V."/>
            <person name="Ralph S.A."/>
            <person name="Mentink-Kane M."/>
            <person name="You H."/>
            <person name="McManus D.P."/>
            <person name="Tchuente L.T."/>
            <person name="Stothard J.R."/>
            <person name="Kaur P."/>
            <person name="Dudchenko O."/>
            <person name="Aiden E.L."/>
            <person name="Yang B."/>
            <person name="Yang H."/>
            <person name="Emery A.M."/>
            <person name="Webster B.L."/>
            <person name="Brindley P.J."/>
            <person name="Rollinson D."/>
            <person name="Chang B.C.H."/>
            <person name="Gasser R.B."/>
            <person name="Young N.D."/>
        </authorList>
    </citation>
    <scope>NUCLEOTIDE SEQUENCE</scope>
</reference>
<sequence length="136" mass="15869">MLTYDQFTADFKDDVIIEQLQQMELLRSSFICDCGNQMTALPCSEYRDDIVFRFSSRWRKKSARTGTFFARSRLRLKQIMMIVANWIIKAPVTLVSSFGDVTETSAVQWYEYCRGICAIKMIRLHGRSEELGVFLK</sequence>